<proteinExistence type="predicted"/>
<dbReference type="GO" id="GO:0003700">
    <property type="term" value="F:DNA-binding transcription factor activity"/>
    <property type="evidence" value="ECO:0007669"/>
    <property type="project" value="InterPro"/>
</dbReference>
<dbReference type="GeneID" id="16194418"/>
<dbReference type="RefSeq" id="YP_008059536.1">
    <property type="nucleotide sequence ID" value="NC_021329.1"/>
</dbReference>
<dbReference type="SUPFAM" id="SSF46785">
    <property type="entry name" value="Winged helix' DNA-binding domain"/>
    <property type="match status" value="1"/>
</dbReference>
<protein>
    <submittedName>
        <fullName evidence="3">HTH domain protein</fullName>
    </submittedName>
</protein>
<keyword evidence="4" id="KW-1185">Reference proteome</keyword>
<gene>
    <name evidence="3" type="primary">47</name>
    <name evidence="3" type="ORF">HRTV4_47</name>
</gene>
<dbReference type="InterPro" id="IPR029052">
    <property type="entry name" value="Metallo-depent_PP-like"/>
</dbReference>
<dbReference type="Pfam" id="PF01022">
    <property type="entry name" value="HTH_5"/>
    <property type="match status" value="1"/>
</dbReference>
<evidence type="ECO:0000313" key="3">
    <source>
        <dbReference type="EMBL" id="AGM11139.1"/>
    </source>
</evidence>
<dbReference type="InterPro" id="IPR036388">
    <property type="entry name" value="WH-like_DNA-bd_sf"/>
</dbReference>
<feature type="region of interest" description="Disordered" evidence="1">
    <location>
        <begin position="62"/>
        <end position="98"/>
    </location>
</feature>
<evidence type="ECO:0000256" key="1">
    <source>
        <dbReference type="SAM" id="MobiDB-lite"/>
    </source>
</evidence>
<name>R4T638_9CAUD</name>
<dbReference type="InterPro" id="IPR011991">
    <property type="entry name" value="ArsR-like_HTH"/>
</dbReference>
<evidence type="ECO:0000313" key="4">
    <source>
        <dbReference type="Proteomes" id="UP000202022"/>
    </source>
</evidence>
<organism evidence="3 4">
    <name type="scientific">Halorubrum tailed virus 4</name>
    <dbReference type="NCBI Taxonomy" id="1273752"/>
    <lineage>
        <taxon>Viruses</taxon>
        <taxon>Duplodnaviria</taxon>
        <taxon>Heunggongvirae</taxon>
        <taxon>Uroviricota</taxon>
        <taxon>Caudoviricetes</taxon>
        <taxon>Kirjokansivirales</taxon>
        <taxon>Haloferuviridae</taxon>
        <taxon>Saldibavirus</taxon>
        <taxon>Saldibavirus natrii</taxon>
        <taxon>Saldibavirus HRTV4</taxon>
    </lineage>
</organism>
<dbReference type="Proteomes" id="UP000202022">
    <property type="component" value="Segment"/>
</dbReference>
<dbReference type="SUPFAM" id="SSF56300">
    <property type="entry name" value="Metallo-dependent phosphatases"/>
    <property type="match status" value="1"/>
</dbReference>
<dbReference type="InterPro" id="IPR036390">
    <property type="entry name" value="WH_DNA-bd_sf"/>
</dbReference>
<dbReference type="InterPro" id="IPR001845">
    <property type="entry name" value="HTH_ArsR_DNA-bd_dom"/>
</dbReference>
<dbReference type="Gene3D" id="1.10.10.10">
    <property type="entry name" value="Winged helix-like DNA-binding domain superfamily/Winged helix DNA-binding domain"/>
    <property type="match status" value="1"/>
</dbReference>
<evidence type="ECO:0000259" key="2">
    <source>
        <dbReference type="SMART" id="SM00418"/>
    </source>
</evidence>
<feature type="domain" description="HTH arsR-type" evidence="2">
    <location>
        <begin position="3"/>
        <end position="88"/>
    </location>
</feature>
<dbReference type="KEGG" id="vg:16194418"/>
<reference evidence="3 4" key="1">
    <citation type="submission" date="2012-12" db="EMBL/GenBank/DDBJ databases">
        <authorList>
            <person name="Sencilo A."/>
            <person name="Jacobs-Sera D."/>
            <person name="Russell D.A."/>
            <person name="Ko C."/>
            <person name="Atanasova N."/>
            <person name="Osterlund E."/>
            <person name="Oksanen H.M."/>
            <person name="Bamford D.H."/>
            <person name="Hatfull G.F."/>
            <person name="Roine E."/>
            <person name="Hendrix R.W."/>
        </authorList>
    </citation>
    <scope>NUCLEOTIDE SEQUENCE [LARGE SCALE GENOMIC DNA]</scope>
</reference>
<sequence>MPELSERQAEVLRELTSGATTRGEVAEALGVTKSTVSDHFTALRQAGYDLRQERDGNQVTYTLGEAPDAPVDGTPSDDENDALPDLSDTPVADSAPDMDDLTDRERVLVSELQTGATLADLTGRLEERDAIITEHLRELRRSGWKVYIDETAEYIGLETDEPLRSSEHKGTRTRKANRWWELTHSALERRYRELDTPTATPQGDATGAEDWITHLTDLHAGDEVLGYQGDVVHRTEDLPPMIDHVTERSLALADKHGSDYRTAYSLWGGDFVTNESIYEGQFEDLDAWLDEQIDVLHAPLLRHLKALSEAFPAVHVVCQAGNHGEIRANGSSKQANADLILYKSVRNTVAALQECGQLENVEFTIGRAGRPTVFYLRDGAIHGQLRHGQDRSPQADTSARKKEWLSTILDSLNAGTAVDMIWMGHHHVSGRLPWNGPPVLITGSPKPGGEYARKLGEVTGPNVPTIAHAHGVSDDGLTGVFPIDTRHYDRE</sequence>
<dbReference type="CDD" id="cd00090">
    <property type="entry name" value="HTH_ARSR"/>
    <property type="match status" value="1"/>
</dbReference>
<dbReference type="SMART" id="SM00418">
    <property type="entry name" value="HTH_ARSR"/>
    <property type="match status" value="1"/>
</dbReference>
<dbReference type="EMBL" id="KC292023">
    <property type="protein sequence ID" value="AGM11139.1"/>
    <property type="molecule type" value="Genomic_DNA"/>
</dbReference>
<dbReference type="OrthoDB" id="7522at10239"/>
<accession>R4T638</accession>